<evidence type="ECO:0000313" key="4">
    <source>
        <dbReference type="EMBL" id="CAG9857713.1"/>
    </source>
</evidence>
<dbReference type="PROSITE" id="PS51376">
    <property type="entry name" value="DBB"/>
    <property type="match status" value="1"/>
</dbReference>
<dbReference type="AlphaFoldDB" id="A0A9N9XKR5"/>
<feature type="coiled-coil region" evidence="1">
    <location>
        <begin position="731"/>
        <end position="758"/>
    </location>
</feature>
<feature type="region of interest" description="Disordered" evidence="2">
    <location>
        <begin position="775"/>
        <end position="844"/>
    </location>
</feature>
<dbReference type="InterPro" id="IPR052446">
    <property type="entry name" value="B-cell_PI3K-Signaling_Adptrs"/>
</dbReference>
<dbReference type="GO" id="GO:0005068">
    <property type="term" value="F:transmembrane receptor protein tyrosine kinase adaptor activity"/>
    <property type="evidence" value="ECO:0007669"/>
    <property type="project" value="TreeGrafter"/>
</dbReference>
<feature type="compositionally biased region" description="Low complexity" evidence="2">
    <location>
        <begin position="802"/>
        <end position="820"/>
    </location>
</feature>
<proteinExistence type="predicted"/>
<dbReference type="InterPro" id="IPR035897">
    <property type="entry name" value="Toll_tir_struct_dom_sf"/>
</dbReference>
<dbReference type="Proteomes" id="UP001153712">
    <property type="component" value="Chromosome 14"/>
</dbReference>
<reference evidence="4" key="1">
    <citation type="submission" date="2022-01" db="EMBL/GenBank/DDBJ databases">
        <authorList>
            <person name="King R."/>
        </authorList>
    </citation>
    <scope>NUCLEOTIDE SEQUENCE</scope>
</reference>
<feature type="compositionally biased region" description="Basic and acidic residues" evidence="2">
    <location>
        <begin position="152"/>
        <end position="164"/>
    </location>
</feature>
<dbReference type="Gene3D" id="3.40.50.10140">
    <property type="entry name" value="Toll/interleukin-1 receptor homology (TIR) domain"/>
    <property type="match status" value="1"/>
</dbReference>
<dbReference type="InterPro" id="IPR017893">
    <property type="entry name" value="DBB_domain"/>
</dbReference>
<evidence type="ECO:0000256" key="2">
    <source>
        <dbReference type="SAM" id="MobiDB-lite"/>
    </source>
</evidence>
<evidence type="ECO:0000256" key="1">
    <source>
        <dbReference type="SAM" id="Coils"/>
    </source>
</evidence>
<accession>A0A9N9XKR5</accession>
<feature type="region of interest" description="Disordered" evidence="2">
    <location>
        <begin position="148"/>
        <end position="167"/>
    </location>
</feature>
<feature type="region of interest" description="Disordered" evidence="2">
    <location>
        <begin position="70"/>
        <end position="91"/>
    </location>
</feature>
<gene>
    <name evidence="4" type="ORF">PHYEVI_LOCUS4114</name>
</gene>
<dbReference type="PANTHER" id="PTHR16267">
    <property type="entry name" value="BANK1/PIK3AP1 FAMILY MEMBER"/>
    <property type="match status" value="1"/>
</dbReference>
<feature type="domain" description="DBB" evidence="3">
    <location>
        <begin position="374"/>
        <end position="511"/>
    </location>
</feature>
<keyword evidence="1" id="KW-0175">Coiled coil</keyword>
<keyword evidence="5" id="KW-1185">Reference proteome</keyword>
<dbReference type="EMBL" id="OU900107">
    <property type="protein sequence ID" value="CAG9857713.1"/>
    <property type="molecule type" value="Genomic_DNA"/>
</dbReference>
<dbReference type="PANTHER" id="PTHR16267:SF11">
    <property type="entry name" value="STUMPS, ISOFORM E"/>
    <property type="match status" value="1"/>
</dbReference>
<name>A0A9N9XKR5_PHYSR</name>
<protein>
    <recommendedName>
        <fullName evidence="3">DBB domain-containing protein</fullName>
    </recommendedName>
</protein>
<dbReference type="OrthoDB" id="8192811at2759"/>
<dbReference type="GO" id="GO:0005829">
    <property type="term" value="C:cytosol"/>
    <property type="evidence" value="ECO:0007669"/>
    <property type="project" value="TreeGrafter"/>
</dbReference>
<evidence type="ECO:0000313" key="5">
    <source>
        <dbReference type="Proteomes" id="UP001153712"/>
    </source>
</evidence>
<dbReference type="GO" id="GO:0005104">
    <property type="term" value="F:fibroblast growth factor receptor binding"/>
    <property type="evidence" value="ECO:0007669"/>
    <property type="project" value="TreeGrafter"/>
</dbReference>
<organism evidence="4 5">
    <name type="scientific">Phyllotreta striolata</name>
    <name type="common">Striped flea beetle</name>
    <name type="synonym">Crioceris striolata</name>
    <dbReference type="NCBI Taxonomy" id="444603"/>
    <lineage>
        <taxon>Eukaryota</taxon>
        <taxon>Metazoa</taxon>
        <taxon>Ecdysozoa</taxon>
        <taxon>Arthropoda</taxon>
        <taxon>Hexapoda</taxon>
        <taxon>Insecta</taxon>
        <taxon>Pterygota</taxon>
        <taxon>Neoptera</taxon>
        <taxon>Endopterygota</taxon>
        <taxon>Coleoptera</taxon>
        <taxon>Polyphaga</taxon>
        <taxon>Cucujiformia</taxon>
        <taxon>Chrysomeloidea</taxon>
        <taxon>Chrysomelidae</taxon>
        <taxon>Galerucinae</taxon>
        <taxon>Alticini</taxon>
        <taxon>Phyllotreta</taxon>
    </lineage>
</organism>
<evidence type="ECO:0000259" key="3">
    <source>
        <dbReference type="PROSITE" id="PS51376"/>
    </source>
</evidence>
<feature type="compositionally biased region" description="Basic and acidic residues" evidence="2">
    <location>
        <begin position="775"/>
        <end position="789"/>
    </location>
</feature>
<sequence>MDFDNPSYFSVAKTEESDDDFALLQRQFTPPKGKGWCRNKRMYLRSLSTNSADSNKSLLIMGEPRLSDIAPDLSLSSKNPPSRAGSLKGDKSEFMAASEEARLDHEDLSEDEVFIDKEIVRYHNFPGSQTGGARRRHSIGTFAVRKSCGENSQRDEPAGFKEDFPSNGGDFDADLDDHAVRHASYPRKRCFKCARGSNRNQNMDDILIVWLRSSEAATLWVDYFTTYFQQISKHANRKPFKIQCNSSEEILSKSEEELKDLLGKTSTVKLQLVVICPSFLDFVAERPDACAASLGKLFQADRTLALLLGVADDDLLDAHKSALPTYFQWRRRGVGQDQDENFTKEFLGQAMAVLSAVWKRQISVTSQEKACFSVTPKKIRQGQNSVSVLLTHPLQKEDVVKISVERNGELHEIKSVRRRNPYVMKFWMPESLTQITVIVNVLVEKNGSIIGSRPVKCESKLRELDQLLRSVDNPVDFMCQAVGFSPSDVDHLDNWLVHNFQKNLPAHFDLLNGCQSRCAVGALGHKHSHEEFPTLLHFAAKFGLEKLAMQLLECPGADAAYDVRNIFDMTPPEMAEANGFSELAAMFKGFMNINEFTSMYARLKEITETTKSQDTDDEGYMVPKTIQEFYKLCPAPKPVVTTPVTPKEWPSSLYIPMHTPTGTDAIKPEETPPQQRQITELIPKQTTKKPQDQLELEDKVQKELAEIINDFKNNIHSISQAERLVEEWKRRNDVQKSFREKQRQLNEMRVEYERIQARLKAGVGAGGERKATPFERVRKLFAKPKEEKGKRRGAGADARPVSSLSTSSSGSSGRISTASGCSLGDSGTLSDNEDRTVGLNSGSEDEFRHKLNKAVLELNYNTLPAPKPLKVLPAKHTFETIEEKPMNRPDTLNIRNEFYIEFPPCGLPIPGMEDSAKTSSNEYMNIGSKTPDSHEYINFKIPAVPQTK</sequence>
<dbReference type="Pfam" id="PF14545">
    <property type="entry name" value="DBB"/>
    <property type="match status" value="1"/>
</dbReference>
<dbReference type="SMART" id="SM01282">
    <property type="entry name" value="DBB"/>
    <property type="match status" value="1"/>
</dbReference>